<name>A0A6J4SB16_9ACTN</name>
<sequence>MTGDDLVSLARRVADALRDHGIEPDGPRVAPPAAVPPALAQRAHPAIRAIWAVAASVELDWYDETKRLGDDAVAGSLELMTPDEVTEGIDDYESILDDEADSGSEHLELARETWLTWTPFQRFASGDCLALDRDGSVVLWQHDLLGAGPYYHGLVLGRSLGDFLGTWARVGFAEARDWRKVAQVGGSGLALDGADWTELYA</sequence>
<organism evidence="1">
    <name type="scientific">uncultured Solirubrobacteraceae bacterium</name>
    <dbReference type="NCBI Taxonomy" id="1162706"/>
    <lineage>
        <taxon>Bacteria</taxon>
        <taxon>Bacillati</taxon>
        <taxon>Actinomycetota</taxon>
        <taxon>Thermoleophilia</taxon>
        <taxon>Solirubrobacterales</taxon>
        <taxon>Solirubrobacteraceae</taxon>
        <taxon>environmental samples</taxon>
    </lineage>
</organism>
<proteinExistence type="predicted"/>
<reference evidence="1" key="1">
    <citation type="submission" date="2020-02" db="EMBL/GenBank/DDBJ databases">
        <authorList>
            <person name="Meier V. D."/>
        </authorList>
    </citation>
    <scope>NUCLEOTIDE SEQUENCE</scope>
    <source>
        <strain evidence="1">AVDCRST_MAG85</strain>
    </source>
</reference>
<evidence type="ECO:0008006" key="2">
    <source>
        <dbReference type="Google" id="ProtNLM"/>
    </source>
</evidence>
<protein>
    <recommendedName>
        <fullName evidence="2">Knr4/Smi1-like domain-containing protein</fullName>
    </recommendedName>
</protein>
<dbReference type="AlphaFoldDB" id="A0A6J4SB16"/>
<evidence type="ECO:0000313" key="1">
    <source>
        <dbReference type="EMBL" id="CAA9489100.1"/>
    </source>
</evidence>
<dbReference type="EMBL" id="CADCVT010000123">
    <property type="protein sequence ID" value="CAA9489100.1"/>
    <property type="molecule type" value="Genomic_DNA"/>
</dbReference>
<accession>A0A6J4SB16</accession>
<gene>
    <name evidence="1" type="ORF">AVDCRST_MAG85-1124</name>
</gene>